<feature type="region of interest" description="Disordered" evidence="1">
    <location>
        <begin position="1"/>
        <end position="28"/>
    </location>
</feature>
<feature type="compositionally biased region" description="Basic and acidic residues" evidence="1">
    <location>
        <begin position="1"/>
        <end position="12"/>
    </location>
</feature>
<evidence type="ECO:0000313" key="2">
    <source>
        <dbReference type="EMBL" id="ODN99377.1"/>
    </source>
</evidence>
<feature type="region of interest" description="Disordered" evidence="1">
    <location>
        <begin position="355"/>
        <end position="428"/>
    </location>
</feature>
<evidence type="ECO:0000256" key="1">
    <source>
        <dbReference type="SAM" id="MobiDB-lite"/>
    </source>
</evidence>
<comment type="caution">
    <text evidence="2">The sequence shown here is derived from an EMBL/GenBank/DDBJ whole genome shotgun (WGS) entry which is preliminary data.</text>
</comment>
<dbReference type="OrthoDB" id="2576537at2759"/>
<reference evidence="2 3" key="1">
    <citation type="submission" date="2016-06" db="EMBL/GenBank/DDBJ databases">
        <title>Evolution of pathogenesis and genome organization in the Tremellales.</title>
        <authorList>
            <person name="Cuomo C."/>
            <person name="Litvintseva A."/>
            <person name="Heitman J."/>
            <person name="Chen Y."/>
            <person name="Sun S."/>
            <person name="Springer D."/>
            <person name="Dromer F."/>
            <person name="Young S."/>
            <person name="Zeng Q."/>
            <person name="Chapman S."/>
            <person name="Gujja S."/>
            <person name="Saif S."/>
            <person name="Birren B."/>
        </authorList>
    </citation>
    <scope>NUCLEOTIDE SEQUENCE [LARGE SCALE GENOMIC DNA]</scope>
    <source>
        <strain evidence="2 3">CBS 7118</strain>
    </source>
</reference>
<feature type="region of interest" description="Disordered" evidence="1">
    <location>
        <begin position="277"/>
        <end position="341"/>
    </location>
</feature>
<sequence>MKRAAQDMDTRDPKRHKAEHQEEGGEGDRLVELDKRYSQLVMQAALVFQYTVFSRRMQNAEAPIRMTRRLEQCWRSYEGLRRQIQWDPAMGEKPKCLQAIPPIPLPKSVTLASFIPAPAPILKKSSSPELPQETKTEVVQQVEVKAEPAGGELHAPLPLPAHLISDSPAGLASTASPVPLGAASTNAFQGQALREAAPITEPQAQAGAGAGAGSLDYGSMGFNELSSLINGDPSAFGIHLDGVGGVGQPETRQSQQPQVKHDVIDLTSDDDIIPIQAPAPKLSRATSHTQPRASPKLSNETYQQQQQAASNDILASLGFSGQDAPEASSGNATRENVMNFDLGGSGEDFSALAGLFQGRDAGPGGSGGQETQPQPAPTIPTQPSAPPSQIPTQTQPIPPQDPPPPSTALAEAEKEDQAEGGGMGGSLEDLFAEADGLISTIPVEEDVLKAEEQPSQTLYQAPVPAQTQPQAQVPSQPSQTQTQTQTQNQSQQNAPSTNPPNQISHDPLLGMSLDISNMGMGNMDMSSLGGNFGIGQSTGMGGDNLNDMSMDTGIGMDMGMGMGMGGDSGYGEMGGIDMNDFNFGGGDGGDGGNIDGEEFERLMAEFQ</sequence>
<evidence type="ECO:0000313" key="3">
    <source>
        <dbReference type="Proteomes" id="UP000094819"/>
    </source>
</evidence>
<feature type="region of interest" description="Disordered" evidence="1">
    <location>
        <begin position="464"/>
        <end position="509"/>
    </location>
</feature>
<dbReference type="RefSeq" id="XP_019032454.1">
    <property type="nucleotide sequence ID" value="XM_019175351.1"/>
</dbReference>
<protein>
    <submittedName>
        <fullName evidence="2">Uncharacterized protein</fullName>
    </submittedName>
</protein>
<dbReference type="AlphaFoldDB" id="A0A1E3JEW0"/>
<feature type="compositionally biased region" description="Pro residues" evidence="1">
    <location>
        <begin position="374"/>
        <end position="389"/>
    </location>
</feature>
<gene>
    <name evidence="2" type="ORF">L198_03219</name>
</gene>
<feature type="compositionally biased region" description="Low complexity" evidence="1">
    <location>
        <begin position="464"/>
        <end position="502"/>
    </location>
</feature>
<organism evidence="2 3">
    <name type="scientific">Cryptococcus wingfieldii CBS 7118</name>
    <dbReference type="NCBI Taxonomy" id="1295528"/>
    <lineage>
        <taxon>Eukaryota</taxon>
        <taxon>Fungi</taxon>
        <taxon>Dikarya</taxon>
        <taxon>Basidiomycota</taxon>
        <taxon>Agaricomycotina</taxon>
        <taxon>Tremellomycetes</taxon>
        <taxon>Tremellales</taxon>
        <taxon>Cryptococcaceae</taxon>
        <taxon>Cryptococcus</taxon>
    </lineage>
</organism>
<keyword evidence="3" id="KW-1185">Reference proteome</keyword>
<feature type="region of interest" description="Disordered" evidence="1">
    <location>
        <begin position="240"/>
        <end position="260"/>
    </location>
</feature>
<dbReference type="GeneID" id="30192432"/>
<feature type="compositionally biased region" description="Basic and acidic residues" evidence="1">
    <location>
        <begin position="19"/>
        <end position="28"/>
    </location>
</feature>
<proteinExistence type="predicted"/>
<feature type="compositionally biased region" description="Polar residues" evidence="1">
    <location>
        <begin position="284"/>
        <end position="310"/>
    </location>
</feature>
<dbReference type="Proteomes" id="UP000094819">
    <property type="component" value="Unassembled WGS sequence"/>
</dbReference>
<feature type="compositionally biased region" description="Pro residues" evidence="1">
    <location>
        <begin position="396"/>
        <end position="406"/>
    </location>
</feature>
<name>A0A1E3JEW0_9TREE</name>
<dbReference type="EMBL" id="AWGH01000008">
    <property type="protein sequence ID" value="ODN99377.1"/>
    <property type="molecule type" value="Genomic_DNA"/>
</dbReference>
<accession>A0A1E3JEW0</accession>